<reference evidence="2 3" key="1">
    <citation type="submission" date="2016-02" db="EMBL/GenBank/DDBJ databases">
        <title>Band-tailed pigeon sequencing and assembly.</title>
        <authorList>
            <person name="Soares A.E."/>
            <person name="Novak B.J."/>
            <person name="Rice E.S."/>
            <person name="O'Connell B."/>
            <person name="Chang D."/>
            <person name="Weber S."/>
            <person name="Shapiro B."/>
        </authorList>
    </citation>
    <scope>NUCLEOTIDE SEQUENCE [LARGE SCALE GENOMIC DNA]</scope>
    <source>
        <strain evidence="2">BTP2013</strain>
        <tissue evidence="2">Blood</tissue>
    </source>
</reference>
<protein>
    <submittedName>
        <fullName evidence="2">Uncharacterized protein</fullName>
    </submittedName>
</protein>
<evidence type="ECO:0000313" key="2">
    <source>
        <dbReference type="EMBL" id="OPJ69559.1"/>
    </source>
</evidence>
<gene>
    <name evidence="2" type="ORF">AV530_012579</name>
</gene>
<organism evidence="2 3">
    <name type="scientific">Patagioenas fasciata monilis</name>
    <dbReference type="NCBI Taxonomy" id="372326"/>
    <lineage>
        <taxon>Eukaryota</taxon>
        <taxon>Metazoa</taxon>
        <taxon>Chordata</taxon>
        <taxon>Craniata</taxon>
        <taxon>Vertebrata</taxon>
        <taxon>Euteleostomi</taxon>
        <taxon>Archelosauria</taxon>
        <taxon>Archosauria</taxon>
        <taxon>Dinosauria</taxon>
        <taxon>Saurischia</taxon>
        <taxon>Theropoda</taxon>
        <taxon>Coelurosauria</taxon>
        <taxon>Aves</taxon>
        <taxon>Neognathae</taxon>
        <taxon>Neoaves</taxon>
        <taxon>Columbimorphae</taxon>
        <taxon>Columbiformes</taxon>
        <taxon>Columbidae</taxon>
        <taxon>Patagioenas</taxon>
    </lineage>
</organism>
<evidence type="ECO:0000313" key="3">
    <source>
        <dbReference type="Proteomes" id="UP000190648"/>
    </source>
</evidence>
<proteinExistence type="predicted"/>
<accession>A0A1V4JBT3</accession>
<keyword evidence="3" id="KW-1185">Reference proteome</keyword>
<sequence>MQNFGFENSKMDFLYAISMATDAHKTGENITEIHECQERLTSLPSARVRFHGTFPIACKGRVCLNLSGRVTPRRLQISGQRRRGENYDSRKIYANKS</sequence>
<dbReference type="AlphaFoldDB" id="A0A1V4JBT3"/>
<feature type="region of interest" description="Disordered" evidence="1">
    <location>
        <begin position="76"/>
        <end position="97"/>
    </location>
</feature>
<feature type="compositionally biased region" description="Basic and acidic residues" evidence="1">
    <location>
        <begin position="82"/>
        <end position="91"/>
    </location>
</feature>
<comment type="caution">
    <text evidence="2">The sequence shown here is derived from an EMBL/GenBank/DDBJ whole genome shotgun (WGS) entry which is preliminary data.</text>
</comment>
<name>A0A1V4JBT3_PATFA</name>
<dbReference type="EMBL" id="LSYS01008075">
    <property type="protein sequence ID" value="OPJ69559.1"/>
    <property type="molecule type" value="Genomic_DNA"/>
</dbReference>
<dbReference type="Proteomes" id="UP000190648">
    <property type="component" value="Unassembled WGS sequence"/>
</dbReference>
<evidence type="ECO:0000256" key="1">
    <source>
        <dbReference type="SAM" id="MobiDB-lite"/>
    </source>
</evidence>